<evidence type="ECO:0000313" key="1">
    <source>
        <dbReference type="EMBL" id="KAK3247404.1"/>
    </source>
</evidence>
<dbReference type="AlphaFoldDB" id="A0AAE0F0W2"/>
<dbReference type="EMBL" id="LGRX02029011">
    <property type="protein sequence ID" value="KAK3247404.1"/>
    <property type="molecule type" value="Genomic_DNA"/>
</dbReference>
<sequence length="147" mass="16409">MQEPEEQCEAHNADPEGGCSRFWWEEDPDICNPETALASYDDSSISGSQGLHEHAICVTSILRNLSFLLEHVPLMEAGIPEMLKCLDESYMPTDEMVNNVLDTLCNCAATWRLDKCSTARMVPRLPGGSVPVVAQVLLALWRHLQHE</sequence>
<feature type="non-terminal residue" evidence="1">
    <location>
        <position position="147"/>
    </location>
</feature>
<keyword evidence="2" id="KW-1185">Reference proteome</keyword>
<gene>
    <name evidence="1" type="ORF">CYMTET_43097</name>
</gene>
<evidence type="ECO:0000313" key="2">
    <source>
        <dbReference type="Proteomes" id="UP001190700"/>
    </source>
</evidence>
<comment type="caution">
    <text evidence="1">The sequence shown here is derived from an EMBL/GenBank/DDBJ whole genome shotgun (WGS) entry which is preliminary data.</text>
</comment>
<name>A0AAE0F0W2_9CHLO</name>
<accession>A0AAE0F0W2</accession>
<organism evidence="1 2">
    <name type="scientific">Cymbomonas tetramitiformis</name>
    <dbReference type="NCBI Taxonomy" id="36881"/>
    <lineage>
        <taxon>Eukaryota</taxon>
        <taxon>Viridiplantae</taxon>
        <taxon>Chlorophyta</taxon>
        <taxon>Pyramimonadophyceae</taxon>
        <taxon>Pyramimonadales</taxon>
        <taxon>Pyramimonadaceae</taxon>
        <taxon>Cymbomonas</taxon>
    </lineage>
</organism>
<reference evidence="1 2" key="1">
    <citation type="journal article" date="2015" name="Genome Biol. Evol.">
        <title>Comparative Genomics of a Bacterivorous Green Alga Reveals Evolutionary Causalities and Consequences of Phago-Mixotrophic Mode of Nutrition.</title>
        <authorList>
            <person name="Burns J.A."/>
            <person name="Paasch A."/>
            <person name="Narechania A."/>
            <person name="Kim E."/>
        </authorList>
    </citation>
    <scope>NUCLEOTIDE SEQUENCE [LARGE SCALE GENOMIC DNA]</scope>
    <source>
        <strain evidence="1 2">PLY_AMNH</strain>
    </source>
</reference>
<proteinExistence type="predicted"/>
<protein>
    <submittedName>
        <fullName evidence="1">Uncharacterized protein</fullName>
    </submittedName>
</protein>
<dbReference type="Proteomes" id="UP001190700">
    <property type="component" value="Unassembled WGS sequence"/>
</dbReference>